<dbReference type="GO" id="GO:0043190">
    <property type="term" value="C:ATP-binding cassette (ABC) transporter complex"/>
    <property type="evidence" value="ECO:0007669"/>
    <property type="project" value="InterPro"/>
</dbReference>
<evidence type="ECO:0000313" key="3">
    <source>
        <dbReference type="EMBL" id="SFH95396.1"/>
    </source>
</evidence>
<evidence type="ECO:0000256" key="1">
    <source>
        <dbReference type="SAM" id="SignalP"/>
    </source>
</evidence>
<keyword evidence="4" id="KW-1185">Reference proteome</keyword>
<organism evidence="3 4">
    <name type="scientific">Albimonas pacifica</name>
    <dbReference type="NCBI Taxonomy" id="1114924"/>
    <lineage>
        <taxon>Bacteria</taxon>
        <taxon>Pseudomonadati</taxon>
        <taxon>Pseudomonadota</taxon>
        <taxon>Alphaproteobacteria</taxon>
        <taxon>Rhodobacterales</taxon>
        <taxon>Paracoccaceae</taxon>
        <taxon>Albimonas</taxon>
    </lineage>
</organism>
<sequence length="327" mass="35232">MNRFMAAAVGALAMPPILFAASASAADCGEVVMTEMNWKSSQVVTAVAEFVLEQGYGCDVKMVASSTVPALASVAETGEPDIVTELWINGAPSYARMQAEGKITTLTDVLSDGGVEGWWIPQYVVDAHPEAATLEGILANPELVGNRFHQCPEGWGCQRANASKGAAAGLEEAGIEIFQHGSGETLAASIASAFENEEPWFGYYWGPTAILGKYPMHKISLGEYDEEIHMCDTDPECPTRGQGLSEYPVGPVKTVVTTDFADNHPQAAAFMSNLSFTNDQMNALLAWMDENEATAEEAAVHFLTTEKELWMSWIPEENVKSTLAGFF</sequence>
<keyword evidence="1" id="KW-0732">Signal</keyword>
<dbReference type="AlphaFoldDB" id="A0A1I3E8W7"/>
<dbReference type="Gene3D" id="3.40.190.10">
    <property type="entry name" value="Periplasmic binding protein-like II"/>
    <property type="match status" value="1"/>
</dbReference>
<gene>
    <name evidence="3" type="ORF">SAMN05216258_103245</name>
</gene>
<evidence type="ECO:0000313" key="4">
    <source>
        <dbReference type="Proteomes" id="UP000199377"/>
    </source>
</evidence>
<dbReference type="SUPFAM" id="SSF53850">
    <property type="entry name" value="Periplasmic binding protein-like II"/>
    <property type="match status" value="1"/>
</dbReference>
<dbReference type="Proteomes" id="UP000199377">
    <property type="component" value="Unassembled WGS sequence"/>
</dbReference>
<protein>
    <submittedName>
        <fullName evidence="3">Glycine betaine/proline transport system substrate-binding protein</fullName>
    </submittedName>
</protein>
<dbReference type="EMBL" id="FOQH01000003">
    <property type="protein sequence ID" value="SFH95396.1"/>
    <property type="molecule type" value="Genomic_DNA"/>
</dbReference>
<dbReference type="InterPro" id="IPR007210">
    <property type="entry name" value="ABC_Gly_betaine_transp_sub-bd"/>
</dbReference>
<dbReference type="OrthoDB" id="9786266at2"/>
<name>A0A1I3E8W7_9RHOB</name>
<dbReference type="Gene3D" id="3.10.105.10">
    <property type="entry name" value="Dipeptide-binding Protein, Domain 3"/>
    <property type="match status" value="1"/>
</dbReference>
<dbReference type="GO" id="GO:0022857">
    <property type="term" value="F:transmembrane transporter activity"/>
    <property type="evidence" value="ECO:0007669"/>
    <property type="project" value="InterPro"/>
</dbReference>
<evidence type="ECO:0000259" key="2">
    <source>
        <dbReference type="Pfam" id="PF04069"/>
    </source>
</evidence>
<feature type="chain" id="PRO_5011521243" evidence="1">
    <location>
        <begin position="26"/>
        <end position="327"/>
    </location>
</feature>
<feature type="signal peptide" evidence="1">
    <location>
        <begin position="1"/>
        <end position="25"/>
    </location>
</feature>
<dbReference type="RefSeq" id="WP_092859034.1">
    <property type="nucleotide sequence ID" value="NZ_FOQH01000003.1"/>
</dbReference>
<reference evidence="3 4" key="1">
    <citation type="submission" date="2016-10" db="EMBL/GenBank/DDBJ databases">
        <authorList>
            <person name="de Groot N.N."/>
        </authorList>
    </citation>
    <scope>NUCLEOTIDE SEQUENCE [LARGE SCALE GENOMIC DNA]</scope>
    <source>
        <strain evidence="3 4">CGMCC 1.11030</strain>
    </source>
</reference>
<proteinExistence type="predicted"/>
<accession>A0A1I3E8W7</accession>
<dbReference type="Pfam" id="PF04069">
    <property type="entry name" value="OpuAC"/>
    <property type="match status" value="1"/>
</dbReference>
<feature type="domain" description="ABC-type glycine betaine transport system substrate-binding" evidence="2">
    <location>
        <begin position="30"/>
        <end position="304"/>
    </location>
</feature>
<dbReference type="Gene3D" id="3.40.190.100">
    <property type="entry name" value="Glycine betaine-binding periplasmic protein, domain 2"/>
    <property type="match status" value="1"/>
</dbReference>
<dbReference type="STRING" id="1114924.SAMN05216258_103245"/>